<reference evidence="3 4" key="1">
    <citation type="submission" date="2018-05" db="EMBL/GenBank/DDBJ databases">
        <title>Genomic Encyclopedia of Type Strains, Phase IV (KMG-IV): sequencing the most valuable type-strain genomes for metagenomic binning, comparative biology and taxonomic classification.</title>
        <authorList>
            <person name="Goeker M."/>
        </authorList>
    </citation>
    <scope>NUCLEOTIDE SEQUENCE [LARGE SCALE GENOMIC DNA]</scope>
    <source>
        <strain evidence="3 4">DSM 7229</strain>
    </source>
</reference>
<evidence type="ECO:0000259" key="2">
    <source>
        <dbReference type="Pfam" id="PF22150"/>
    </source>
</evidence>
<evidence type="ECO:0000313" key="4">
    <source>
        <dbReference type="Proteomes" id="UP000245655"/>
    </source>
</evidence>
<gene>
    <name evidence="3" type="ORF">C8D84_107117</name>
</gene>
<accession>A0A2V2A2E0</accession>
<dbReference type="InterPro" id="IPR013362">
    <property type="entry name" value="Pilus_4_PilV"/>
</dbReference>
<dbReference type="RefSeq" id="WP_227694036.1">
    <property type="nucleotide sequence ID" value="NZ_CAJGZV010000001.1"/>
</dbReference>
<comment type="caution">
    <text evidence="3">The sequence shown here is derived from an EMBL/GenBank/DDBJ whole genome shotgun (WGS) entry which is preliminary data.</text>
</comment>
<sequence length="193" mass="20643">MDTNQQGFGLIEVMVSLLILAIAVLGFAAMQGQAIKATDESLERTQSLVMMRNMGEKIRLNPTAISAYQTAINAPATNAPGKSCGLYGTDKTACTPVQLATAEAYLYTEDMNNHGFTVNLHPCPSTGGQTATNIMYSWCLVSAWGNTRPTIGIDSNPEGGMDCLTSQKTNEDDSITKGGIYHPSATCMFMEIT</sequence>
<organism evidence="3 4">
    <name type="scientific">Psychrobacter immobilis</name>
    <dbReference type="NCBI Taxonomy" id="498"/>
    <lineage>
        <taxon>Bacteria</taxon>
        <taxon>Pseudomonadati</taxon>
        <taxon>Pseudomonadota</taxon>
        <taxon>Gammaproteobacteria</taxon>
        <taxon>Moraxellales</taxon>
        <taxon>Moraxellaceae</taxon>
        <taxon>Psychrobacter</taxon>
    </lineage>
</organism>
<dbReference type="Pfam" id="PF22150">
    <property type="entry name" value="Tt1218-like"/>
    <property type="match status" value="1"/>
</dbReference>
<dbReference type="Proteomes" id="UP000245655">
    <property type="component" value="Unassembled WGS sequence"/>
</dbReference>
<protein>
    <submittedName>
        <fullName evidence="3">Type IV pilus assembly protein PilV</fullName>
    </submittedName>
</protein>
<keyword evidence="1" id="KW-1133">Transmembrane helix</keyword>
<keyword evidence="1" id="KW-0812">Transmembrane</keyword>
<feature type="transmembrane region" description="Helical" evidence="1">
    <location>
        <begin position="6"/>
        <end position="28"/>
    </location>
</feature>
<dbReference type="Pfam" id="PF07963">
    <property type="entry name" value="N_methyl"/>
    <property type="match status" value="1"/>
</dbReference>
<dbReference type="NCBIfam" id="TIGR02523">
    <property type="entry name" value="type_IV_pilV"/>
    <property type="match status" value="1"/>
</dbReference>
<evidence type="ECO:0000256" key="1">
    <source>
        <dbReference type="SAM" id="Phobius"/>
    </source>
</evidence>
<dbReference type="InterPro" id="IPR012902">
    <property type="entry name" value="N_methyl_site"/>
</dbReference>
<dbReference type="NCBIfam" id="TIGR02532">
    <property type="entry name" value="IV_pilin_GFxxxE"/>
    <property type="match status" value="1"/>
</dbReference>
<evidence type="ECO:0000313" key="3">
    <source>
        <dbReference type="EMBL" id="PWK12642.1"/>
    </source>
</evidence>
<dbReference type="EMBL" id="QGGM01000007">
    <property type="protein sequence ID" value="PWK12642.1"/>
    <property type="molecule type" value="Genomic_DNA"/>
</dbReference>
<dbReference type="GeneID" id="60255296"/>
<name>A0A2V2A2E0_PSYIM</name>
<proteinExistence type="predicted"/>
<dbReference type="InterPro" id="IPR054402">
    <property type="entry name" value="Tt1218-like_dom"/>
</dbReference>
<keyword evidence="4" id="KW-1185">Reference proteome</keyword>
<feature type="domain" description="Type IV pilin Tt1218-like" evidence="2">
    <location>
        <begin position="29"/>
        <end position="101"/>
    </location>
</feature>
<dbReference type="AlphaFoldDB" id="A0A2V2A2E0"/>
<keyword evidence="1" id="KW-0472">Membrane</keyword>